<keyword evidence="1" id="KW-0378">Hydrolase</keyword>
<dbReference type="InterPro" id="IPR018061">
    <property type="entry name" value="Retropepsins"/>
</dbReference>
<evidence type="ECO:0000313" key="3">
    <source>
        <dbReference type="EMBL" id="KAL3274870.1"/>
    </source>
</evidence>
<comment type="caution">
    <text evidence="3">The sequence shown here is derived from an EMBL/GenBank/DDBJ whole genome shotgun (WGS) entry which is preliminary data.</text>
</comment>
<accession>A0ABD2N8F5</accession>
<protein>
    <recommendedName>
        <fullName evidence="2">Retropepsins domain-containing protein</fullName>
    </recommendedName>
</protein>
<dbReference type="AlphaFoldDB" id="A0ABD2N8F5"/>
<dbReference type="EMBL" id="JABFTP020000083">
    <property type="protein sequence ID" value="KAL3274870.1"/>
    <property type="molecule type" value="Genomic_DNA"/>
</dbReference>
<proteinExistence type="predicted"/>
<gene>
    <name evidence="3" type="ORF">HHI36_019652</name>
</gene>
<dbReference type="SUPFAM" id="SSF50630">
    <property type="entry name" value="Acid proteases"/>
    <property type="match status" value="1"/>
</dbReference>
<dbReference type="Proteomes" id="UP001516400">
    <property type="component" value="Unassembled WGS sequence"/>
</dbReference>
<dbReference type="Pfam" id="PF00077">
    <property type="entry name" value="RVP"/>
    <property type="match status" value="1"/>
</dbReference>
<reference evidence="3 4" key="1">
    <citation type="journal article" date="2021" name="BMC Biol.">
        <title>Horizontally acquired antibacterial genes associated with adaptive radiation of ladybird beetles.</title>
        <authorList>
            <person name="Li H.S."/>
            <person name="Tang X.F."/>
            <person name="Huang Y.H."/>
            <person name="Xu Z.Y."/>
            <person name="Chen M.L."/>
            <person name="Du X.Y."/>
            <person name="Qiu B.Y."/>
            <person name="Chen P.T."/>
            <person name="Zhang W."/>
            <person name="Slipinski A."/>
            <person name="Escalona H.E."/>
            <person name="Waterhouse R.M."/>
            <person name="Zwick A."/>
            <person name="Pang H."/>
        </authorList>
    </citation>
    <scope>NUCLEOTIDE SEQUENCE [LARGE SCALE GENOMIC DNA]</scope>
    <source>
        <strain evidence="3">SYSU2018</strain>
    </source>
</reference>
<feature type="domain" description="Retropepsins" evidence="2">
    <location>
        <begin position="34"/>
        <end position="123"/>
    </location>
</feature>
<keyword evidence="4" id="KW-1185">Reference proteome</keyword>
<dbReference type="InterPro" id="IPR021109">
    <property type="entry name" value="Peptidase_aspartic_dom_sf"/>
</dbReference>
<evidence type="ECO:0000256" key="1">
    <source>
        <dbReference type="ARBA" id="ARBA00022801"/>
    </source>
</evidence>
<name>A0ABD2N8F5_9CUCU</name>
<organism evidence="3 4">
    <name type="scientific">Cryptolaemus montrouzieri</name>
    <dbReference type="NCBI Taxonomy" id="559131"/>
    <lineage>
        <taxon>Eukaryota</taxon>
        <taxon>Metazoa</taxon>
        <taxon>Ecdysozoa</taxon>
        <taxon>Arthropoda</taxon>
        <taxon>Hexapoda</taxon>
        <taxon>Insecta</taxon>
        <taxon>Pterygota</taxon>
        <taxon>Neoptera</taxon>
        <taxon>Endopterygota</taxon>
        <taxon>Coleoptera</taxon>
        <taxon>Polyphaga</taxon>
        <taxon>Cucujiformia</taxon>
        <taxon>Coccinelloidea</taxon>
        <taxon>Coccinellidae</taxon>
        <taxon>Scymninae</taxon>
        <taxon>Scymnini</taxon>
        <taxon>Cryptolaemus</taxon>
    </lineage>
</organism>
<dbReference type="GO" id="GO:0016787">
    <property type="term" value="F:hydrolase activity"/>
    <property type="evidence" value="ECO:0007669"/>
    <property type="project" value="UniProtKB-KW"/>
</dbReference>
<dbReference type="Gene3D" id="2.40.70.10">
    <property type="entry name" value="Acid Proteases"/>
    <property type="match status" value="1"/>
</dbReference>
<evidence type="ECO:0000259" key="2">
    <source>
        <dbReference type="Pfam" id="PF00077"/>
    </source>
</evidence>
<sequence length="253" mass="29131">MEEYDVGSNTTLDLLSSTTAMLFVLISQTSGDESMIALIDTGSEICCFNEQVWNMLEPFHKEIVTFPGTGVKVSRAYKAKQRAVKQQSSLQFDNRNHSFEYEFLLIPDWNYPIILGIDFLRSVPSKFDFESRKLLLKFNTEWVEIPEVADPPTELTRFETCDIRLIKSSGDSNLIDNSFIIEHCSDEFSEKVQEIVNNSPLNIISKLLLRYRKIFSDTPGRTTVCQQKIKLIYDDSFSVNNMYVEFVVLIDRS</sequence>
<evidence type="ECO:0000313" key="4">
    <source>
        <dbReference type="Proteomes" id="UP001516400"/>
    </source>
</evidence>
<dbReference type="CDD" id="cd00303">
    <property type="entry name" value="retropepsin_like"/>
    <property type="match status" value="1"/>
</dbReference>